<feature type="compositionally biased region" description="Pro residues" evidence="1">
    <location>
        <begin position="39"/>
        <end position="63"/>
    </location>
</feature>
<dbReference type="Proteomes" id="UP000735302">
    <property type="component" value="Unassembled WGS sequence"/>
</dbReference>
<dbReference type="GO" id="GO:0005581">
    <property type="term" value="C:collagen trimer"/>
    <property type="evidence" value="ECO:0007669"/>
    <property type="project" value="UniProtKB-KW"/>
</dbReference>
<feature type="transmembrane region" description="Helical" evidence="2">
    <location>
        <begin position="209"/>
        <end position="230"/>
    </location>
</feature>
<feature type="compositionally biased region" description="Low complexity" evidence="1">
    <location>
        <begin position="145"/>
        <end position="166"/>
    </location>
</feature>
<evidence type="ECO:0000256" key="1">
    <source>
        <dbReference type="SAM" id="MobiDB-lite"/>
    </source>
</evidence>
<organism evidence="3 4">
    <name type="scientific">Plakobranchus ocellatus</name>
    <dbReference type="NCBI Taxonomy" id="259542"/>
    <lineage>
        <taxon>Eukaryota</taxon>
        <taxon>Metazoa</taxon>
        <taxon>Spiralia</taxon>
        <taxon>Lophotrochozoa</taxon>
        <taxon>Mollusca</taxon>
        <taxon>Gastropoda</taxon>
        <taxon>Heterobranchia</taxon>
        <taxon>Euthyneura</taxon>
        <taxon>Panpulmonata</taxon>
        <taxon>Sacoglossa</taxon>
        <taxon>Placobranchoidea</taxon>
        <taxon>Plakobranchidae</taxon>
        <taxon>Plakobranchus</taxon>
    </lineage>
</organism>
<keyword evidence="2" id="KW-0472">Membrane</keyword>
<feature type="compositionally biased region" description="Polar residues" evidence="1">
    <location>
        <begin position="133"/>
        <end position="143"/>
    </location>
</feature>
<accession>A0AAV4AIY1</accession>
<sequence>MSGEGERPLPPSYDEATKVPTAPPAFETDPVQTAAGAQPPYPNQPSFPTGQPPHPSGQPPYPSGQPSYPSGQPPYPSGQPSYPSGQPPYPSCQPPYSSGQPSYPGAQPAYQSGQPGYPPQPQQQSYGPGLTVGGTSYQGNPTAAQGYTYPGQAPYPYGPAPGQTQYTAGPGQPTHYTHNVVTAGPGYQTTPLAYGTTYTAMENRRKKGMVIGCILFIVFVVIVIIIFSSFTS</sequence>
<comment type="caution">
    <text evidence="3">The sequence shown here is derived from an EMBL/GenBank/DDBJ whole genome shotgun (WGS) entry which is preliminary data.</text>
</comment>
<gene>
    <name evidence="3" type="ORF">PoB_003271400</name>
</gene>
<name>A0AAV4AIY1_9GAST</name>
<proteinExistence type="predicted"/>
<evidence type="ECO:0000256" key="2">
    <source>
        <dbReference type="SAM" id="Phobius"/>
    </source>
</evidence>
<keyword evidence="4" id="KW-1185">Reference proteome</keyword>
<keyword evidence="2" id="KW-0812">Transmembrane</keyword>
<evidence type="ECO:0000313" key="3">
    <source>
        <dbReference type="EMBL" id="GFO06209.1"/>
    </source>
</evidence>
<dbReference type="EMBL" id="BLXT01003766">
    <property type="protein sequence ID" value="GFO06209.1"/>
    <property type="molecule type" value="Genomic_DNA"/>
</dbReference>
<keyword evidence="3" id="KW-0176">Collagen</keyword>
<protein>
    <submittedName>
        <fullName evidence="3">Collagen alpha-2(I) chain-like</fullName>
    </submittedName>
</protein>
<dbReference type="AlphaFoldDB" id="A0AAV4AIY1"/>
<feature type="region of interest" description="Disordered" evidence="1">
    <location>
        <begin position="1"/>
        <end position="178"/>
    </location>
</feature>
<feature type="compositionally biased region" description="Low complexity" evidence="1">
    <location>
        <begin position="94"/>
        <end position="115"/>
    </location>
</feature>
<dbReference type="PRINTS" id="PR01217">
    <property type="entry name" value="PRICHEXTENSN"/>
</dbReference>
<keyword evidence="2" id="KW-1133">Transmembrane helix</keyword>
<reference evidence="3 4" key="1">
    <citation type="journal article" date="2021" name="Elife">
        <title>Chloroplast acquisition without the gene transfer in kleptoplastic sea slugs, Plakobranchus ocellatus.</title>
        <authorList>
            <person name="Maeda T."/>
            <person name="Takahashi S."/>
            <person name="Yoshida T."/>
            <person name="Shimamura S."/>
            <person name="Takaki Y."/>
            <person name="Nagai Y."/>
            <person name="Toyoda A."/>
            <person name="Suzuki Y."/>
            <person name="Arimoto A."/>
            <person name="Ishii H."/>
            <person name="Satoh N."/>
            <person name="Nishiyama T."/>
            <person name="Hasebe M."/>
            <person name="Maruyama T."/>
            <person name="Minagawa J."/>
            <person name="Obokata J."/>
            <person name="Shigenobu S."/>
        </authorList>
    </citation>
    <scope>NUCLEOTIDE SEQUENCE [LARGE SCALE GENOMIC DNA]</scope>
</reference>
<evidence type="ECO:0000313" key="4">
    <source>
        <dbReference type="Proteomes" id="UP000735302"/>
    </source>
</evidence>